<protein>
    <submittedName>
        <fullName evidence="4">Putative Seg-like homing endonuclease GIY-YIG family</fullName>
    </submittedName>
</protein>
<accession>D9I660</accession>
<keyword evidence="4" id="KW-0255">Endonuclease</keyword>
<evidence type="ECO:0000313" key="4">
    <source>
        <dbReference type="EMBL" id="ADJ19441.1"/>
    </source>
</evidence>
<dbReference type="EMBL" id="HM114315">
    <property type="protein sequence ID" value="ADJ19441.1"/>
    <property type="molecule type" value="Genomic_DNA"/>
</dbReference>
<dbReference type="InterPro" id="IPR035901">
    <property type="entry name" value="GIY-YIG_endonuc_sf"/>
</dbReference>
<dbReference type="CDD" id="cd10444">
    <property type="entry name" value="GIY-YIG_SegABCDEFG"/>
    <property type="match status" value="1"/>
</dbReference>
<dbReference type="SMART" id="SM00465">
    <property type="entry name" value="GIYc"/>
    <property type="match status" value="1"/>
</dbReference>
<dbReference type="GeneID" id="10323113"/>
<sequence>MFYFTYKTTNIKNGNFYVGVHKTSNLYDNYLGSGKVLKTAIKKYGPENFHTEILKVHYNQEDMYKHEASIVTEEFLTRPDTYNVKLGGKGGFDYVNQTLSKEDRQARSEYASRRFQLKMQDPFFYMDWYTKMTEGRLRKKEK</sequence>
<feature type="domain" description="GIY-YIG" evidence="3">
    <location>
        <begin position="1"/>
        <end position="84"/>
    </location>
</feature>
<dbReference type="Proteomes" id="UP000000330">
    <property type="component" value="Segment"/>
</dbReference>
<dbReference type="GO" id="GO:0004519">
    <property type="term" value="F:endonuclease activity"/>
    <property type="evidence" value="ECO:0007669"/>
    <property type="project" value="UniProtKB-KW"/>
</dbReference>
<keyword evidence="4" id="KW-0540">Nuclease</keyword>
<reference evidence="4 5" key="1">
    <citation type="journal article" date="2010" name="Virol. J.">
        <title>Genomes of the T4-related bacteriophages as windows on microbial genome evolution.</title>
        <authorList>
            <person name="Petrov V.M."/>
            <person name="Ratnayaka S."/>
            <person name="Nolan J.M."/>
            <person name="Miller E.S."/>
            <person name="Karam J.D."/>
        </authorList>
    </citation>
    <scope>NUCLEOTIDE SEQUENCE [LARGE SCALE GENOMIC DNA]</scope>
    <source>
        <strain evidence="4">Acj133</strain>
    </source>
</reference>
<keyword evidence="5" id="KW-1185">Reference proteome</keyword>
<dbReference type="Gene3D" id="3.40.1440.10">
    <property type="entry name" value="GIY-YIG endonuclease"/>
    <property type="match status" value="1"/>
</dbReference>
<keyword evidence="2" id="KW-0460">Magnesium</keyword>
<name>D9I660_9CAUD</name>
<evidence type="ECO:0000256" key="2">
    <source>
        <dbReference type="ARBA" id="ARBA00022842"/>
    </source>
</evidence>
<evidence type="ECO:0000256" key="1">
    <source>
        <dbReference type="ARBA" id="ARBA00001946"/>
    </source>
</evidence>
<comment type="cofactor">
    <cofactor evidence="1">
        <name>Mg(2+)</name>
        <dbReference type="ChEBI" id="CHEBI:18420"/>
    </cofactor>
</comment>
<gene>
    <name evidence="4" type="ORF">Acj133p126</name>
</gene>
<dbReference type="SUPFAM" id="SSF82771">
    <property type="entry name" value="GIY-YIG endonuclease"/>
    <property type="match status" value="1"/>
</dbReference>
<keyword evidence="4" id="KW-0378">Hydrolase</keyword>
<dbReference type="InterPro" id="IPR000305">
    <property type="entry name" value="GIY-YIG_endonuc"/>
</dbReference>
<dbReference type="RefSeq" id="YP_004300707.1">
    <property type="nucleotide sequence ID" value="NC_015250.1"/>
</dbReference>
<organism evidence="4 5">
    <name type="scientific">Acinetobacter phage 133</name>
    <dbReference type="NCBI Taxonomy" id="2919552"/>
    <lineage>
        <taxon>Viruses</taxon>
        <taxon>Duplodnaviria</taxon>
        <taxon>Heunggongvirae</taxon>
        <taxon>Uroviricota</taxon>
        <taxon>Caudoviricetes</taxon>
        <taxon>Pantevenvirales</taxon>
        <taxon>Straboviridae</taxon>
        <taxon>Tevenvirinae</taxon>
        <taxon>Centumtrigintavirus</taxon>
        <taxon>Centumtrigintavirus cv133</taxon>
        <taxon>Acinetobacter virus 133</taxon>
    </lineage>
</organism>
<dbReference type="PROSITE" id="PS50164">
    <property type="entry name" value="GIY_YIG"/>
    <property type="match status" value="1"/>
</dbReference>
<evidence type="ECO:0000313" key="5">
    <source>
        <dbReference type="Proteomes" id="UP000000330"/>
    </source>
</evidence>
<dbReference type="KEGG" id="vg:10323113"/>
<evidence type="ECO:0000259" key="3">
    <source>
        <dbReference type="PROSITE" id="PS50164"/>
    </source>
</evidence>
<proteinExistence type="predicted"/>